<protein>
    <submittedName>
        <fullName evidence="1">Uncharacterized protein</fullName>
    </submittedName>
</protein>
<dbReference type="EMBL" id="CASHTH010003169">
    <property type="protein sequence ID" value="CAI8041206.1"/>
    <property type="molecule type" value="Genomic_DNA"/>
</dbReference>
<accession>A0AA35T5L6</accession>
<dbReference type="AlphaFoldDB" id="A0AA35T5L6"/>
<dbReference type="Proteomes" id="UP001174909">
    <property type="component" value="Unassembled WGS sequence"/>
</dbReference>
<reference evidence="1" key="1">
    <citation type="submission" date="2023-03" db="EMBL/GenBank/DDBJ databases">
        <authorList>
            <person name="Steffen K."/>
            <person name="Cardenas P."/>
        </authorList>
    </citation>
    <scope>NUCLEOTIDE SEQUENCE</scope>
</reference>
<evidence type="ECO:0000313" key="1">
    <source>
        <dbReference type="EMBL" id="CAI8041206.1"/>
    </source>
</evidence>
<gene>
    <name evidence="1" type="ORF">GBAR_LOCUS22915</name>
</gene>
<comment type="caution">
    <text evidence="1">The sequence shown here is derived from an EMBL/GenBank/DDBJ whole genome shotgun (WGS) entry which is preliminary data.</text>
</comment>
<name>A0AA35T5L6_GEOBA</name>
<proteinExistence type="predicted"/>
<evidence type="ECO:0000313" key="2">
    <source>
        <dbReference type="Proteomes" id="UP001174909"/>
    </source>
</evidence>
<feature type="non-terminal residue" evidence="1">
    <location>
        <position position="85"/>
    </location>
</feature>
<keyword evidence="2" id="KW-1185">Reference proteome</keyword>
<organism evidence="1 2">
    <name type="scientific">Geodia barretti</name>
    <name type="common">Barrett's horny sponge</name>
    <dbReference type="NCBI Taxonomy" id="519541"/>
    <lineage>
        <taxon>Eukaryota</taxon>
        <taxon>Metazoa</taxon>
        <taxon>Porifera</taxon>
        <taxon>Demospongiae</taxon>
        <taxon>Heteroscleromorpha</taxon>
        <taxon>Tetractinellida</taxon>
        <taxon>Astrophorina</taxon>
        <taxon>Geodiidae</taxon>
        <taxon>Geodia</taxon>
    </lineage>
</organism>
<sequence length="85" mass="9518">MISLAYKAVCCFIVRFTRQNNILESQQEARYQKHPTSGTLHRTTHASFVVPLPLRPLLTSLPTECPALSSVRNPRSLIPLLVSDS</sequence>